<protein>
    <recommendedName>
        <fullName evidence="5">ILCR1 Ig-like domain-containing protein</fullName>
    </recommendedName>
</protein>
<feature type="domain" description="ILCR1 Ig-like" evidence="5">
    <location>
        <begin position="160"/>
        <end position="264"/>
    </location>
</feature>
<gene>
    <name evidence="6" type="ORF">OCBIM_22031418mg</name>
</gene>
<feature type="signal peptide" evidence="4">
    <location>
        <begin position="1"/>
        <end position="19"/>
    </location>
</feature>
<dbReference type="Pfam" id="PF23608">
    <property type="entry name" value="Ig_ILCR1"/>
    <property type="match status" value="1"/>
</dbReference>
<reference evidence="6" key="1">
    <citation type="submission" date="2015-07" db="EMBL/GenBank/DDBJ databases">
        <title>MeaNS - Measles Nucleotide Surveillance Program.</title>
        <authorList>
            <person name="Tran T."/>
            <person name="Druce J."/>
        </authorList>
    </citation>
    <scope>NUCLEOTIDE SEQUENCE</scope>
    <source>
        <strain evidence="6">UCB-OBI-ISO-001</strain>
        <tissue evidence="6">Gonad</tissue>
    </source>
</reference>
<dbReference type="KEGG" id="obi:106875973"/>
<comment type="subcellular location">
    <subcellularLocation>
        <location evidence="1">Cell membrane</location>
        <topology evidence="1">Single-pass type I membrane protein</topology>
    </subcellularLocation>
</comment>
<keyword evidence="3" id="KW-1133">Transmembrane helix</keyword>
<name>A0A0L8GLV1_OCTBM</name>
<sequence>MEQFLTALILTLLFIHNSAECPEPKYIAPYYLYKTSCCQEDLDVFKPFPNGKYPEKPEILELTDFLRKDKIGIKAVWNANLTHLKGFKIEYEYKDSGIKICRILDFSEYLKNKSISNHTFEFEIYPVRKNKEILVHLYPLPESENNSPPAQEVDTIMCREWTTLINYRLKEDKLIVDFEQGPSKCNIKMYDIRLYDGQLQVLKEATVNSSKTTTRLTHEFHGICSGTYFITVEILDEDPFSNCICVNRKQQCGGGCYRSKSKNFTIFGSSSTMSSSVNVTTAKMGFTTETNSTFKLTIFFAIISVMIGLLLLVLSFYCCKQSFQEKREFFHIKDHSTTKV</sequence>
<feature type="chain" id="PRO_5005583132" description="ILCR1 Ig-like domain-containing protein" evidence="4">
    <location>
        <begin position="20"/>
        <end position="340"/>
    </location>
</feature>
<keyword evidence="3" id="KW-0472">Membrane</keyword>
<evidence type="ECO:0000256" key="2">
    <source>
        <dbReference type="ARBA" id="ARBA00022475"/>
    </source>
</evidence>
<accession>A0A0L8GLV1</accession>
<keyword evidence="4" id="KW-0732">Signal</keyword>
<keyword evidence="3" id="KW-0812">Transmembrane</keyword>
<organism evidence="6">
    <name type="scientific">Octopus bimaculoides</name>
    <name type="common">California two-spotted octopus</name>
    <dbReference type="NCBI Taxonomy" id="37653"/>
    <lineage>
        <taxon>Eukaryota</taxon>
        <taxon>Metazoa</taxon>
        <taxon>Spiralia</taxon>
        <taxon>Lophotrochozoa</taxon>
        <taxon>Mollusca</taxon>
        <taxon>Cephalopoda</taxon>
        <taxon>Coleoidea</taxon>
        <taxon>Octopodiformes</taxon>
        <taxon>Octopoda</taxon>
        <taxon>Incirrata</taxon>
        <taxon>Octopodidae</taxon>
        <taxon>Octopus</taxon>
    </lineage>
</organism>
<feature type="transmembrane region" description="Helical" evidence="3">
    <location>
        <begin position="296"/>
        <end position="319"/>
    </location>
</feature>
<dbReference type="EMBL" id="KQ421236">
    <property type="protein sequence ID" value="KOF77991.1"/>
    <property type="molecule type" value="Genomic_DNA"/>
</dbReference>
<proteinExistence type="predicted"/>
<dbReference type="AlphaFoldDB" id="A0A0L8GLV1"/>
<evidence type="ECO:0000256" key="3">
    <source>
        <dbReference type="SAM" id="Phobius"/>
    </source>
</evidence>
<keyword evidence="2" id="KW-1003">Cell membrane</keyword>
<dbReference type="InterPro" id="IPR057066">
    <property type="entry name" value="Ig_ILCR1"/>
</dbReference>
<dbReference type="OMA" id="ECESADG"/>
<evidence type="ECO:0000256" key="4">
    <source>
        <dbReference type="SAM" id="SignalP"/>
    </source>
</evidence>
<evidence type="ECO:0000256" key="1">
    <source>
        <dbReference type="ARBA" id="ARBA00004251"/>
    </source>
</evidence>
<dbReference type="InterPro" id="IPR038683">
    <property type="entry name" value="IL17RA/B_FnIII-like_1_sf"/>
</dbReference>
<dbReference type="Gene3D" id="2.60.40.2160">
    <property type="entry name" value="Interleukin-17 receptor A/B, fibronectin-III-like domain 1"/>
    <property type="match status" value="1"/>
</dbReference>
<dbReference type="OrthoDB" id="6095707at2759"/>
<evidence type="ECO:0000259" key="5">
    <source>
        <dbReference type="Pfam" id="PF23608"/>
    </source>
</evidence>
<evidence type="ECO:0000313" key="6">
    <source>
        <dbReference type="EMBL" id="KOF77991.1"/>
    </source>
</evidence>
<dbReference type="GO" id="GO:0005886">
    <property type="term" value="C:plasma membrane"/>
    <property type="evidence" value="ECO:0007669"/>
    <property type="project" value="UniProtKB-SubCell"/>
</dbReference>